<feature type="binding site" evidence="8">
    <location>
        <position position="100"/>
    </location>
    <ligand>
        <name>ATP</name>
        <dbReference type="ChEBI" id="CHEBI:30616"/>
    </ligand>
</feature>
<evidence type="ECO:0000256" key="5">
    <source>
        <dbReference type="ARBA" id="ARBA00022741"/>
    </source>
</evidence>
<comment type="catalytic activity">
    <reaction evidence="8">
        <text>L-seryl-[protein] + ATP = 3-O-(5'-adenylyl)-L-seryl-[protein] + diphosphate</text>
        <dbReference type="Rhea" id="RHEA:58120"/>
        <dbReference type="Rhea" id="RHEA-COMP:9863"/>
        <dbReference type="Rhea" id="RHEA-COMP:15073"/>
        <dbReference type="ChEBI" id="CHEBI:29999"/>
        <dbReference type="ChEBI" id="CHEBI:30616"/>
        <dbReference type="ChEBI" id="CHEBI:33019"/>
        <dbReference type="ChEBI" id="CHEBI:142516"/>
        <dbReference type="EC" id="2.7.7.108"/>
    </reaction>
</comment>
<comment type="similarity">
    <text evidence="1 8">Belongs to the SELO family.</text>
</comment>
<dbReference type="NCBIfam" id="NF000658">
    <property type="entry name" value="PRK00029.1"/>
    <property type="match status" value="1"/>
</dbReference>
<evidence type="ECO:0000256" key="7">
    <source>
        <dbReference type="ARBA" id="ARBA00022842"/>
    </source>
</evidence>
<feature type="binding site" evidence="8">
    <location>
        <position position="120"/>
    </location>
    <ligand>
        <name>ATP</name>
        <dbReference type="ChEBI" id="CHEBI:30616"/>
    </ligand>
</feature>
<keyword evidence="4 8" id="KW-0479">Metal-binding</keyword>
<dbReference type="InterPro" id="IPR003846">
    <property type="entry name" value="SelO"/>
</dbReference>
<keyword evidence="3 8" id="KW-0548">Nucleotidyltransferase</keyword>
<evidence type="ECO:0000256" key="2">
    <source>
        <dbReference type="ARBA" id="ARBA00022679"/>
    </source>
</evidence>
<feature type="binding site" evidence="8">
    <location>
        <position position="269"/>
    </location>
    <ligand>
        <name>Mg(2+)</name>
        <dbReference type="ChEBI" id="CHEBI:18420"/>
    </ligand>
</feature>
<organism evidence="9 10">
    <name type="scientific">Rhizobium metallidurans</name>
    <dbReference type="NCBI Taxonomy" id="1265931"/>
    <lineage>
        <taxon>Bacteria</taxon>
        <taxon>Pseudomonadati</taxon>
        <taxon>Pseudomonadota</taxon>
        <taxon>Alphaproteobacteria</taxon>
        <taxon>Hyphomicrobiales</taxon>
        <taxon>Rhizobiaceae</taxon>
        <taxon>Rhizobium/Agrobacterium group</taxon>
        <taxon>Rhizobium</taxon>
    </lineage>
</organism>
<feature type="binding site" evidence="8">
    <location>
        <position position="190"/>
    </location>
    <ligand>
        <name>ATP</name>
        <dbReference type="ChEBI" id="CHEBI:30616"/>
    </ligand>
</feature>
<feature type="binding site" evidence="8">
    <location>
        <position position="183"/>
    </location>
    <ligand>
        <name>ATP</name>
        <dbReference type="ChEBI" id="CHEBI:30616"/>
    </ligand>
</feature>
<dbReference type="GO" id="GO:0000287">
    <property type="term" value="F:magnesium ion binding"/>
    <property type="evidence" value="ECO:0007669"/>
    <property type="project" value="UniProtKB-UniRule"/>
</dbReference>
<gene>
    <name evidence="8" type="primary">ydiU</name>
    <name evidence="8" type="synonym">selO</name>
    <name evidence="9" type="ORF">GGQ67_003240</name>
</gene>
<evidence type="ECO:0000256" key="3">
    <source>
        <dbReference type="ARBA" id="ARBA00022695"/>
    </source>
</evidence>
<evidence type="ECO:0000313" key="9">
    <source>
        <dbReference type="EMBL" id="MBB3965567.1"/>
    </source>
</evidence>
<name>A0A7W6CQY0_9HYPH</name>
<proteinExistence type="inferred from homology"/>
<dbReference type="Proteomes" id="UP000582090">
    <property type="component" value="Unassembled WGS sequence"/>
</dbReference>
<sequence>MPMTILSDAPTSRPFPFDNSYARLPRNFFARQAPSSAAEPWLIKLNEPLADDLGLDVEALKRDGAAIFSGNLVPEGADPLAMAYAGHQFGSFVPQLGDGRAILLGEVIDKHGKRRDIQLKGAGATPFSRRGDGRAALGPVLREYIVSEAMHALGVPATRALAAVSTGQPVYREQILPGAVFTRVAASHIRVGTFQFFAARGDTEGVRALADYVIDRHYPELKDGANPYIALFEAIAERQAALIARWLHVGFIHGVMNTDNMTVSGETIDFGPCAFMDAYDPGTVFSSIDQNGRYAYASQPGIGQWNLARLGETLLPLINADQEKAVETANVVIKDYGERFQLHWMRGMREKIGLADVEDDDLSLIQSLLSTMQAGQADFTLTFRRLSHLAVDDGAEHAFLKTFSDGTAAAEWLARWRERLARETTTGTERGVAMLGVNPAVIPRNHRIEQAIVAAVEDADFSLFEALLDVLAKPYEERAQFAAYMEPPKPEEQVLQTFCGT</sequence>
<evidence type="ECO:0000256" key="1">
    <source>
        <dbReference type="ARBA" id="ARBA00009747"/>
    </source>
</evidence>
<accession>A0A7W6CQY0</accession>
<evidence type="ECO:0000313" key="10">
    <source>
        <dbReference type="Proteomes" id="UP000582090"/>
    </source>
</evidence>
<keyword evidence="7 8" id="KW-0460">Magnesium</keyword>
<dbReference type="GO" id="GO:0030145">
    <property type="term" value="F:manganese ion binding"/>
    <property type="evidence" value="ECO:0007669"/>
    <property type="project" value="UniProtKB-UniRule"/>
</dbReference>
<evidence type="ECO:0000256" key="8">
    <source>
        <dbReference type="HAMAP-Rule" id="MF_00692"/>
    </source>
</evidence>
<comment type="function">
    <text evidence="8">Nucleotidyltransferase involved in the post-translational modification of proteins. It can catalyze the addition of adenosine monophosphate (AMP) or uridine monophosphate (UMP) to a protein, resulting in modifications known as AMPylation and UMPylation.</text>
</comment>
<evidence type="ECO:0000256" key="6">
    <source>
        <dbReference type="ARBA" id="ARBA00022840"/>
    </source>
</evidence>
<feature type="binding site" evidence="8">
    <location>
        <position position="269"/>
    </location>
    <ligand>
        <name>ATP</name>
        <dbReference type="ChEBI" id="CHEBI:30616"/>
    </ligand>
</feature>
<keyword evidence="5 8" id="KW-0547">Nucleotide-binding</keyword>
<comment type="catalytic activity">
    <reaction evidence="8">
        <text>L-tyrosyl-[protein] + UTP = O-(5'-uridylyl)-L-tyrosyl-[protein] + diphosphate</text>
        <dbReference type="Rhea" id="RHEA:83887"/>
        <dbReference type="Rhea" id="RHEA-COMP:10136"/>
        <dbReference type="Rhea" id="RHEA-COMP:20238"/>
        <dbReference type="ChEBI" id="CHEBI:33019"/>
        <dbReference type="ChEBI" id="CHEBI:46398"/>
        <dbReference type="ChEBI" id="CHEBI:46858"/>
        <dbReference type="ChEBI" id="CHEBI:90602"/>
    </reaction>
</comment>
<keyword evidence="10" id="KW-1185">Reference proteome</keyword>
<feature type="binding site" evidence="8">
    <location>
        <position position="133"/>
    </location>
    <ligand>
        <name>ATP</name>
        <dbReference type="ChEBI" id="CHEBI:30616"/>
    </ligand>
</feature>
<dbReference type="AlphaFoldDB" id="A0A7W6CQY0"/>
<dbReference type="PANTHER" id="PTHR32057">
    <property type="entry name" value="PROTEIN ADENYLYLTRANSFERASE SELO, MITOCHONDRIAL"/>
    <property type="match status" value="1"/>
</dbReference>
<feature type="binding site" evidence="8">
    <location>
        <position position="132"/>
    </location>
    <ligand>
        <name>ATP</name>
        <dbReference type="ChEBI" id="CHEBI:30616"/>
    </ligand>
</feature>
<dbReference type="GO" id="GO:0070733">
    <property type="term" value="F:AMPylase activity"/>
    <property type="evidence" value="ECO:0007669"/>
    <property type="project" value="UniProtKB-EC"/>
</dbReference>
<protein>
    <recommendedName>
        <fullName evidence="8">Protein nucleotidyltransferase YdiU</fullName>
        <ecNumber evidence="8">2.7.7.-</ecNumber>
    </recommendedName>
    <alternativeName>
        <fullName evidence="8">Protein adenylyltransferase YdiU</fullName>
        <ecNumber evidence="8">2.7.7.108</ecNumber>
    </alternativeName>
    <alternativeName>
        <fullName evidence="8">Protein uridylyltransferase YdiU</fullName>
        <ecNumber evidence="8">2.7.7.-</ecNumber>
    </alternativeName>
</protein>
<keyword evidence="2 8" id="KW-0808">Transferase</keyword>
<comment type="catalytic activity">
    <reaction evidence="8">
        <text>L-threonyl-[protein] + ATP = 3-O-(5'-adenylyl)-L-threonyl-[protein] + diphosphate</text>
        <dbReference type="Rhea" id="RHEA:54292"/>
        <dbReference type="Rhea" id="RHEA-COMP:11060"/>
        <dbReference type="Rhea" id="RHEA-COMP:13847"/>
        <dbReference type="ChEBI" id="CHEBI:30013"/>
        <dbReference type="ChEBI" id="CHEBI:30616"/>
        <dbReference type="ChEBI" id="CHEBI:33019"/>
        <dbReference type="ChEBI" id="CHEBI:138113"/>
        <dbReference type="EC" id="2.7.7.108"/>
    </reaction>
</comment>
<dbReference type="HAMAP" id="MF_00692">
    <property type="entry name" value="SelO"/>
    <property type="match status" value="1"/>
</dbReference>
<feature type="binding site" evidence="8">
    <location>
        <position position="260"/>
    </location>
    <ligand>
        <name>Mg(2+)</name>
        <dbReference type="ChEBI" id="CHEBI:18420"/>
    </ligand>
</feature>
<comment type="catalytic activity">
    <reaction evidence="8">
        <text>L-histidyl-[protein] + UTP = N(tele)-(5'-uridylyl)-L-histidyl-[protein] + diphosphate</text>
        <dbReference type="Rhea" id="RHEA:83891"/>
        <dbReference type="Rhea" id="RHEA-COMP:9745"/>
        <dbReference type="Rhea" id="RHEA-COMP:20239"/>
        <dbReference type="ChEBI" id="CHEBI:29979"/>
        <dbReference type="ChEBI" id="CHEBI:33019"/>
        <dbReference type="ChEBI" id="CHEBI:46398"/>
        <dbReference type="ChEBI" id="CHEBI:233474"/>
    </reaction>
</comment>
<feature type="active site" description="Proton acceptor" evidence="8">
    <location>
        <position position="259"/>
    </location>
</feature>
<dbReference type="EMBL" id="JACIDW010000010">
    <property type="protein sequence ID" value="MBB3965567.1"/>
    <property type="molecule type" value="Genomic_DNA"/>
</dbReference>
<keyword evidence="8" id="KW-0464">Manganese</keyword>
<dbReference type="GO" id="GO:0005524">
    <property type="term" value="F:ATP binding"/>
    <property type="evidence" value="ECO:0007669"/>
    <property type="project" value="UniProtKB-UniRule"/>
</dbReference>
<dbReference type="EC" id="2.7.7.-" evidence="8"/>
<evidence type="ECO:0000256" key="4">
    <source>
        <dbReference type="ARBA" id="ARBA00022723"/>
    </source>
</evidence>
<comment type="cofactor">
    <cofactor evidence="8">
        <name>Mg(2+)</name>
        <dbReference type="ChEBI" id="CHEBI:18420"/>
    </cofactor>
    <cofactor evidence="8">
        <name>Mn(2+)</name>
        <dbReference type="ChEBI" id="CHEBI:29035"/>
    </cofactor>
</comment>
<comment type="catalytic activity">
    <reaction evidence="8">
        <text>L-tyrosyl-[protein] + ATP = O-(5'-adenylyl)-L-tyrosyl-[protein] + diphosphate</text>
        <dbReference type="Rhea" id="RHEA:54288"/>
        <dbReference type="Rhea" id="RHEA-COMP:10136"/>
        <dbReference type="Rhea" id="RHEA-COMP:13846"/>
        <dbReference type="ChEBI" id="CHEBI:30616"/>
        <dbReference type="ChEBI" id="CHEBI:33019"/>
        <dbReference type="ChEBI" id="CHEBI:46858"/>
        <dbReference type="ChEBI" id="CHEBI:83624"/>
        <dbReference type="EC" id="2.7.7.108"/>
    </reaction>
</comment>
<dbReference type="Pfam" id="PF02696">
    <property type="entry name" value="SelO"/>
    <property type="match status" value="1"/>
</dbReference>
<feature type="binding site" evidence="8">
    <location>
        <position position="99"/>
    </location>
    <ligand>
        <name>ATP</name>
        <dbReference type="ChEBI" id="CHEBI:30616"/>
    </ligand>
</feature>
<keyword evidence="6 8" id="KW-0067">ATP-binding</keyword>
<dbReference type="PANTHER" id="PTHR32057:SF14">
    <property type="entry name" value="PROTEIN ADENYLYLTRANSFERASE SELO, MITOCHONDRIAL"/>
    <property type="match status" value="1"/>
</dbReference>
<comment type="catalytic activity">
    <reaction evidence="8">
        <text>L-seryl-[protein] + UTP = O-(5'-uridylyl)-L-seryl-[protein] + diphosphate</text>
        <dbReference type="Rhea" id="RHEA:64604"/>
        <dbReference type="Rhea" id="RHEA-COMP:9863"/>
        <dbReference type="Rhea" id="RHEA-COMP:16635"/>
        <dbReference type="ChEBI" id="CHEBI:29999"/>
        <dbReference type="ChEBI" id="CHEBI:33019"/>
        <dbReference type="ChEBI" id="CHEBI:46398"/>
        <dbReference type="ChEBI" id="CHEBI:156051"/>
    </reaction>
</comment>
<reference evidence="9 10" key="1">
    <citation type="submission" date="2020-08" db="EMBL/GenBank/DDBJ databases">
        <title>Genomic Encyclopedia of Type Strains, Phase IV (KMG-IV): sequencing the most valuable type-strain genomes for metagenomic binning, comparative biology and taxonomic classification.</title>
        <authorList>
            <person name="Goeker M."/>
        </authorList>
    </citation>
    <scope>NUCLEOTIDE SEQUENCE [LARGE SCALE GENOMIC DNA]</scope>
    <source>
        <strain evidence="9 10">DSM 26575</strain>
    </source>
</reference>
<dbReference type="EC" id="2.7.7.108" evidence="8"/>
<feature type="binding site" evidence="8">
    <location>
        <position position="97"/>
    </location>
    <ligand>
        <name>ATP</name>
        <dbReference type="ChEBI" id="CHEBI:30616"/>
    </ligand>
</feature>
<comment type="caution">
    <text evidence="9">The sequence shown here is derived from an EMBL/GenBank/DDBJ whole genome shotgun (WGS) entry which is preliminary data.</text>
</comment>